<feature type="transmembrane region" description="Helical" evidence="6">
    <location>
        <begin position="119"/>
        <end position="140"/>
    </location>
</feature>
<dbReference type="EMBL" id="EU686636">
    <property type="protein sequence ID" value="ACF09930.1"/>
    <property type="molecule type" value="Genomic_DNA"/>
</dbReference>
<feature type="transmembrane region" description="Helical" evidence="6">
    <location>
        <begin position="48"/>
        <end position="65"/>
    </location>
</feature>
<proteinExistence type="predicted"/>
<dbReference type="GO" id="GO:0022857">
    <property type="term" value="F:transmembrane transporter activity"/>
    <property type="evidence" value="ECO:0007669"/>
    <property type="project" value="InterPro"/>
</dbReference>
<keyword evidence="5 6" id="KW-0472">Membrane</keyword>
<accession>B3V6K6</accession>
<evidence type="ECO:0000313" key="7">
    <source>
        <dbReference type="EMBL" id="ACF09930.1"/>
    </source>
</evidence>
<organism evidence="7">
    <name type="scientific">uncultured marine group III euryarchaeote KM3-28-E8</name>
    <dbReference type="NCBI Taxonomy" id="526676"/>
    <lineage>
        <taxon>Archaea</taxon>
        <taxon>Methanobacteriati</taxon>
        <taxon>Thermoplasmatota</taxon>
        <taxon>Thermoplasmata</taxon>
        <taxon>Candidatus Thermoprofundales</taxon>
        <taxon>environmental samples</taxon>
    </lineage>
</organism>
<feature type="transmembrane region" description="Helical" evidence="6">
    <location>
        <begin position="85"/>
        <end position="107"/>
    </location>
</feature>
<reference evidence="7" key="1">
    <citation type="journal article" date="2008" name="ISME J.">
        <title>Hindsight in the relative abundance, metabolic potential and genome dynamics of uncultivated marine archaea from comparative metagenomic analyses of bathypelagic plankton of different oceanic regions.</title>
        <authorList>
            <person name="Martin-Cuadrado A.B."/>
            <person name="Rodriguez-Valera F."/>
            <person name="Moreira D."/>
            <person name="Alba J.C."/>
            <person name="Ivars-Martinez E."/>
            <person name="Henn M.R."/>
            <person name="Talla E."/>
            <person name="Lopez-Garcia P."/>
        </authorList>
    </citation>
    <scope>NUCLEOTIDE SEQUENCE</scope>
</reference>
<dbReference type="InterPro" id="IPR036259">
    <property type="entry name" value="MFS_trans_sf"/>
</dbReference>
<protein>
    <submittedName>
        <fullName evidence="7">Drug resistance transporter EmrB/QacA subfamily</fullName>
    </submittedName>
</protein>
<name>B3V6K6_9ARCH</name>
<feature type="transmembrane region" description="Helical" evidence="6">
    <location>
        <begin position="303"/>
        <end position="321"/>
    </location>
</feature>
<keyword evidence="2" id="KW-0813">Transport</keyword>
<evidence type="ECO:0000256" key="4">
    <source>
        <dbReference type="ARBA" id="ARBA00022989"/>
    </source>
</evidence>
<feature type="transmembrane region" description="Helical" evidence="6">
    <location>
        <begin position="146"/>
        <end position="168"/>
    </location>
</feature>
<dbReference type="Pfam" id="PF07690">
    <property type="entry name" value="MFS_1"/>
    <property type="match status" value="1"/>
</dbReference>
<dbReference type="Gene3D" id="1.20.1250.20">
    <property type="entry name" value="MFS general substrate transporter like domains"/>
    <property type="match status" value="1"/>
</dbReference>
<evidence type="ECO:0000256" key="2">
    <source>
        <dbReference type="ARBA" id="ARBA00022448"/>
    </source>
</evidence>
<sequence>MGWVFMPSVPNRDRGSFDWIGYILLVVMVYCLITGLTEGNAEGWTSGYILGLFAVGVGSSIALIWSQLRDRPTLIDVSLFSHKEFAMTALIAFVFGIGNFGSGYGVPVFGQLIQGMTPIVAALVMFPSSILVVIALPLTGKLADRIPAHIGILIGLFLFAIGTLPMAGADVNTPFLFIMLYFIISRFGMSFTNPFIMKTALASLPADKLSAGGGTINFCRQFGGSLGLTAWVAFVEYRTTFHSEALTATQSSANTTTQEMLKGIGRIYAEAGLPAELHLPGALHFLGEIIQAQASTLGFQDGFLLLVFFFICAMIPAYLLGRIKR</sequence>
<evidence type="ECO:0000256" key="5">
    <source>
        <dbReference type="ARBA" id="ARBA00023136"/>
    </source>
</evidence>
<evidence type="ECO:0000256" key="3">
    <source>
        <dbReference type="ARBA" id="ARBA00022692"/>
    </source>
</evidence>
<dbReference type="InterPro" id="IPR011701">
    <property type="entry name" value="MFS"/>
</dbReference>
<keyword evidence="4 6" id="KW-1133">Transmembrane helix</keyword>
<dbReference type="AlphaFoldDB" id="B3V6K6"/>
<dbReference type="PANTHER" id="PTHR42718:SF9">
    <property type="entry name" value="MAJOR FACILITATOR SUPERFAMILY MULTIDRUG TRANSPORTER MFSC"/>
    <property type="match status" value="1"/>
</dbReference>
<evidence type="ECO:0000256" key="6">
    <source>
        <dbReference type="SAM" id="Phobius"/>
    </source>
</evidence>
<keyword evidence="3 6" id="KW-0812">Transmembrane</keyword>
<dbReference type="SUPFAM" id="SSF103473">
    <property type="entry name" value="MFS general substrate transporter"/>
    <property type="match status" value="1"/>
</dbReference>
<feature type="transmembrane region" description="Helical" evidence="6">
    <location>
        <begin position="175"/>
        <end position="196"/>
    </location>
</feature>
<dbReference type="PANTHER" id="PTHR42718">
    <property type="entry name" value="MAJOR FACILITATOR SUPERFAMILY MULTIDRUG TRANSPORTER MFSC"/>
    <property type="match status" value="1"/>
</dbReference>
<evidence type="ECO:0000256" key="1">
    <source>
        <dbReference type="ARBA" id="ARBA00004141"/>
    </source>
</evidence>
<feature type="transmembrane region" description="Helical" evidence="6">
    <location>
        <begin position="20"/>
        <end position="36"/>
    </location>
</feature>
<comment type="subcellular location">
    <subcellularLocation>
        <location evidence="1">Membrane</location>
        <topology evidence="1">Multi-pass membrane protein</topology>
    </subcellularLocation>
</comment>
<reference evidence="7" key="2">
    <citation type="submission" date="2008-08" db="EMBL/GenBank/DDBJ databases">
        <authorList>
            <person name="Martin-Cuadrado A.-B."/>
            <person name="Rodriguez-Valera F."/>
            <person name="Moreira D."/>
            <person name="Alba J.-C."/>
            <person name="Ivars-Martinez E."/>
            <person name="Henn M.R."/>
            <person name="Talla E."/>
            <person name="Lopez-Garcia P."/>
        </authorList>
    </citation>
    <scope>NUCLEOTIDE SEQUENCE</scope>
</reference>
<dbReference type="GO" id="GO:0016020">
    <property type="term" value="C:membrane"/>
    <property type="evidence" value="ECO:0007669"/>
    <property type="project" value="UniProtKB-SubCell"/>
</dbReference>